<evidence type="ECO:0000313" key="2">
    <source>
        <dbReference type="Proteomes" id="UP000050277"/>
    </source>
</evidence>
<dbReference type="AlphaFoldDB" id="A0A0P6YED9"/>
<dbReference type="Proteomes" id="UP000050277">
    <property type="component" value="Unassembled WGS sequence"/>
</dbReference>
<name>A0A0P6YED9_9CHLR</name>
<comment type="caution">
    <text evidence="1">The sequence shown here is derived from an EMBL/GenBank/DDBJ whole genome shotgun (WGS) entry which is preliminary data.</text>
</comment>
<proteinExistence type="predicted"/>
<keyword evidence="2" id="KW-1185">Reference proteome</keyword>
<organism evidence="1 2">
    <name type="scientific">Herpetosiphon geysericola</name>
    <dbReference type="NCBI Taxonomy" id="70996"/>
    <lineage>
        <taxon>Bacteria</taxon>
        <taxon>Bacillati</taxon>
        <taxon>Chloroflexota</taxon>
        <taxon>Chloroflexia</taxon>
        <taxon>Herpetosiphonales</taxon>
        <taxon>Herpetosiphonaceae</taxon>
        <taxon>Herpetosiphon</taxon>
    </lineage>
</organism>
<sequence length="628" mass="70859">MAIHDGKTLTAPKQLNLSLGPFNITSDGKIWKVEKGTLVQFDPLTTTKRSFGLVKHPQIIGNGHHPLLAVLRTSTTLSLIDWATGNERQVPLNPPFQGGMTQASFSDDQRILLVRSIVPNSNELAKRDSLLSAYNLDNGTLIATRNIGAASLFYPTLIADQWMIEQLDAHSEQSRLLRWNVATNQVIEVVGPVIWSKVRAAWMGEFTGAPINPVSIELQTAVTPRPLEVSYDRSSPLPTIEPPSTQPIVLLSERLGGGETLQRFNTDQSLEVLLEDFRYEFPRYNQPPLLLQRPTSDTWRLVDGATLQTVVWQFEAPINAETYIPIILDPTYQSMVAVVHKDLRKDDQFTEPTQLVQINTQTGAWNVLADSHTWQHLIGSAPIAWYGDTVYFNQWNEGKSIRLWRAQLGPPFQAEKIAEIPAIVANIPDVDSALQAKVYVSPNQRWLLYPLAAANKTMVLRALDVVNQRSHDIALPLMDINELSFSPDGNSFAFMLPTADRAAEYPALYQLEQQRWYQLDLSSNGYKHKLPFLWSPDGHWLLVKLSTKSQETLMAVYDAQQPSQVFRTELAFRTQPLALDNDGKTLLVTHFLQPNLEQRTWNGQAWQSDWRIDSPISNPEAISYLYPR</sequence>
<dbReference type="SUPFAM" id="SSF82171">
    <property type="entry name" value="DPP6 N-terminal domain-like"/>
    <property type="match status" value="1"/>
</dbReference>
<evidence type="ECO:0000313" key="1">
    <source>
        <dbReference type="EMBL" id="KPL91990.1"/>
    </source>
</evidence>
<accession>A0A0P6YED9</accession>
<reference evidence="1 2" key="1">
    <citation type="submission" date="2015-07" db="EMBL/GenBank/DDBJ databases">
        <title>Whole genome sequence of Herpetosiphon geysericola DSM 7119.</title>
        <authorList>
            <person name="Hemp J."/>
            <person name="Ward L.M."/>
            <person name="Pace L.A."/>
            <person name="Fischer W.W."/>
        </authorList>
    </citation>
    <scope>NUCLEOTIDE SEQUENCE [LARGE SCALE GENOMIC DNA]</scope>
    <source>
        <strain evidence="1 2">DSM 7119</strain>
    </source>
</reference>
<dbReference type="EMBL" id="LGKP01000002">
    <property type="protein sequence ID" value="KPL91990.1"/>
    <property type="molecule type" value="Genomic_DNA"/>
</dbReference>
<dbReference type="InterPro" id="IPR011042">
    <property type="entry name" value="6-blade_b-propeller_TolB-like"/>
</dbReference>
<protein>
    <submittedName>
        <fullName evidence="1">Uncharacterized protein</fullName>
    </submittedName>
</protein>
<dbReference type="Gene3D" id="2.120.10.30">
    <property type="entry name" value="TolB, C-terminal domain"/>
    <property type="match status" value="1"/>
</dbReference>
<gene>
    <name evidence="1" type="ORF">SE18_00070</name>
</gene>